<dbReference type="EMBL" id="CP015005">
    <property type="protein sequence ID" value="AMS39002.1"/>
    <property type="molecule type" value="Genomic_DNA"/>
</dbReference>
<organism evidence="4 6">
    <name type="scientific">Aminobacter aminovorans</name>
    <name type="common">Chelatobacter heintzii</name>
    <dbReference type="NCBI Taxonomy" id="83263"/>
    <lineage>
        <taxon>Bacteria</taxon>
        <taxon>Pseudomonadati</taxon>
        <taxon>Pseudomonadota</taxon>
        <taxon>Alphaproteobacteria</taxon>
        <taxon>Hyphomicrobiales</taxon>
        <taxon>Phyllobacteriaceae</taxon>
        <taxon>Aminobacter</taxon>
    </lineage>
</organism>
<evidence type="ECO:0000313" key="6">
    <source>
        <dbReference type="Proteomes" id="UP000075755"/>
    </source>
</evidence>
<evidence type="ECO:0000313" key="7">
    <source>
        <dbReference type="Proteomes" id="UP000577697"/>
    </source>
</evidence>
<keyword evidence="1" id="KW-0808">Transferase</keyword>
<sequence>MPEKAHRDEGLTAEARPATKEDAAILAKLVNMAGDGLPLYLWTKMAEGGDPWEVGRQRAQREQGSFSYRNAVVLEHGKVIACLIGYPIEPSLPDPDTPAMFVPFNMLEAMAVGSWYVNVMATLPEARARGYGSRLLAMADAIAEATGCTGTSLIVSDANTKARHLYESVGYREVASEPMVKDGWTGAGENWVLMVKPRTG</sequence>
<name>A0AAC9FCR0_AMIAI</name>
<dbReference type="RefSeq" id="WP_083948223.1">
    <property type="nucleotide sequence ID" value="NZ_CP015005.1"/>
</dbReference>
<keyword evidence="7" id="KW-1185">Reference proteome</keyword>
<dbReference type="Proteomes" id="UP000577697">
    <property type="component" value="Unassembled WGS sequence"/>
</dbReference>
<protein>
    <submittedName>
        <fullName evidence="5">Ribosomal protein S18 acetylase RimI-like enzyme</fullName>
    </submittedName>
</protein>
<dbReference type="PANTHER" id="PTHR43877">
    <property type="entry name" value="AMINOALKYLPHOSPHONATE N-ACETYLTRANSFERASE-RELATED-RELATED"/>
    <property type="match status" value="1"/>
</dbReference>
<accession>A0AAC9FCR0</accession>
<dbReference type="InterPro" id="IPR000182">
    <property type="entry name" value="GNAT_dom"/>
</dbReference>
<dbReference type="Pfam" id="PF00583">
    <property type="entry name" value="Acetyltransf_1"/>
    <property type="match status" value="1"/>
</dbReference>
<dbReference type="Proteomes" id="UP000075755">
    <property type="component" value="Chromosome"/>
</dbReference>
<gene>
    <name evidence="4" type="ORF">AA2016_0059</name>
    <name evidence="5" type="ORF">FHS67_003158</name>
</gene>
<reference evidence="5 7" key="2">
    <citation type="submission" date="2020-08" db="EMBL/GenBank/DDBJ databases">
        <title>Genomic Encyclopedia of Type Strains, Phase IV (KMG-IV): sequencing the most valuable type-strain genomes for metagenomic binning, comparative biology and taxonomic classification.</title>
        <authorList>
            <person name="Goeker M."/>
        </authorList>
    </citation>
    <scope>NUCLEOTIDE SEQUENCE [LARGE SCALE GENOMIC DNA]</scope>
    <source>
        <strain evidence="5 7">DSM 10368</strain>
    </source>
</reference>
<dbReference type="EMBL" id="JACICB010000011">
    <property type="protein sequence ID" value="MBB3706831.1"/>
    <property type="molecule type" value="Genomic_DNA"/>
</dbReference>
<evidence type="ECO:0000256" key="1">
    <source>
        <dbReference type="ARBA" id="ARBA00022679"/>
    </source>
</evidence>
<dbReference type="InterPro" id="IPR050832">
    <property type="entry name" value="Bact_Acetyltransf"/>
</dbReference>
<evidence type="ECO:0000256" key="2">
    <source>
        <dbReference type="ARBA" id="ARBA00023315"/>
    </source>
</evidence>
<keyword evidence="2" id="KW-0012">Acyltransferase</keyword>
<feature type="domain" description="N-acetyltransferase" evidence="3">
    <location>
        <begin position="13"/>
        <end position="199"/>
    </location>
</feature>
<dbReference type="PROSITE" id="PS51186">
    <property type="entry name" value="GNAT"/>
    <property type="match status" value="1"/>
</dbReference>
<dbReference type="AlphaFoldDB" id="A0AAC9FCR0"/>
<reference evidence="4 6" key="1">
    <citation type="submission" date="2016-03" db="EMBL/GenBank/DDBJ databases">
        <title>Complete genome of Aminobacter aminovorans KCTC 2477.</title>
        <authorList>
            <person name="Kim K.M."/>
        </authorList>
    </citation>
    <scope>NUCLEOTIDE SEQUENCE [LARGE SCALE GENOMIC DNA]</scope>
    <source>
        <strain evidence="4 6">KCTC 2477</strain>
    </source>
</reference>
<proteinExistence type="predicted"/>
<dbReference type="GO" id="GO:0016747">
    <property type="term" value="F:acyltransferase activity, transferring groups other than amino-acyl groups"/>
    <property type="evidence" value="ECO:0007669"/>
    <property type="project" value="InterPro"/>
</dbReference>
<dbReference type="KEGG" id="aak:AA2016_0059"/>
<dbReference type="Gene3D" id="3.40.630.30">
    <property type="match status" value="1"/>
</dbReference>
<evidence type="ECO:0000259" key="3">
    <source>
        <dbReference type="PROSITE" id="PS51186"/>
    </source>
</evidence>
<dbReference type="InterPro" id="IPR016181">
    <property type="entry name" value="Acyl_CoA_acyltransferase"/>
</dbReference>
<dbReference type="CDD" id="cd04301">
    <property type="entry name" value="NAT_SF"/>
    <property type="match status" value="1"/>
</dbReference>
<dbReference type="SUPFAM" id="SSF55729">
    <property type="entry name" value="Acyl-CoA N-acyltransferases (Nat)"/>
    <property type="match status" value="1"/>
</dbReference>
<evidence type="ECO:0000313" key="5">
    <source>
        <dbReference type="EMBL" id="MBB3706831.1"/>
    </source>
</evidence>
<evidence type="ECO:0000313" key="4">
    <source>
        <dbReference type="EMBL" id="AMS39002.1"/>
    </source>
</evidence>